<feature type="signal peptide" evidence="7">
    <location>
        <begin position="1"/>
        <end position="16"/>
    </location>
</feature>
<comment type="similarity">
    <text evidence="1">Belongs to the glycerophosphoryl diester phosphodiesterase family.</text>
</comment>
<comment type="caution">
    <text evidence="9">The sequence shown here is derived from an EMBL/GenBank/DDBJ whole genome shotgun (WGS) entry which is preliminary data.</text>
</comment>
<evidence type="ECO:0000259" key="8">
    <source>
        <dbReference type="PROSITE" id="PS51704"/>
    </source>
</evidence>
<organism evidence="9 10">
    <name type="scientific">Clavelina lepadiformis</name>
    <name type="common">Light-bulb sea squirt</name>
    <name type="synonym">Ascidia lepadiformis</name>
    <dbReference type="NCBI Taxonomy" id="159417"/>
    <lineage>
        <taxon>Eukaryota</taxon>
        <taxon>Metazoa</taxon>
        <taxon>Chordata</taxon>
        <taxon>Tunicata</taxon>
        <taxon>Ascidiacea</taxon>
        <taxon>Aplousobranchia</taxon>
        <taxon>Clavelinidae</taxon>
        <taxon>Clavelina</taxon>
    </lineage>
</organism>
<keyword evidence="10" id="KW-1185">Reference proteome</keyword>
<evidence type="ECO:0000256" key="1">
    <source>
        <dbReference type="ARBA" id="ARBA00007277"/>
    </source>
</evidence>
<evidence type="ECO:0000313" key="10">
    <source>
        <dbReference type="Proteomes" id="UP001642483"/>
    </source>
</evidence>
<evidence type="ECO:0000256" key="4">
    <source>
        <dbReference type="ARBA" id="ARBA00022798"/>
    </source>
</evidence>
<evidence type="ECO:0000313" key="9">
    <source>
        <dbReference type="EMBL" id="CAK8686228.1"/>
    </source>
</evidence>
<keyword evidence="4" id="KW-0319">Glycerol metabolism</keyword>
<dbReference type="EC" id="3.1.4.46" evidence="2"/>
<evidence type="ECO:0000256" key="5">
    <source>
        <dbReference type="ARBA" id="ARBA00022801"/>
    </source>
</evidence>
<reference evidence="9 10" key="1">
    <citation type="submission" date="2024-02" db="EMBL/GenBank/DDBJ databases">
        <authorList>
            <person name="Daric V."/>
            <person name="Darras S."/>
        </authorList>
    </citation>
    <scope>NUCLEOTIDE SEQUENCE [LARGE SCALE GENOMIC DNA]</scope>
</reference>
<keyword evidence="5" id="KW-0378">Hydrolase</keyword>
<dbReference type="Pfam" id="PF03009">
    <property type="entry name" value="GDPD"/>
    <property type="match status" value="1"/>
</dbReference>
<dbReference type="InterPro" id="IPR030395">
    <property type="entry name" value="GP_PDE_dom"/>
</dbReference>
<protein>
    <recommendedName>
        <fullName evidence="2">glycerophosphodiester phosphodiesterase</fullName>
        <ecNumber evidence="2">3.1.4.46</ecNumber>
    </recommendedName>
</protein>
<accession>A0ABP0G307</accession>
<dbReference type="InterPro" id="IPR017946">
    <property type="entry name" value="PLC-like_Pdiesterase_TIM-brl"/>
</dbReference>
<dbReference type="PANTHER" id="PTHR43620:SF7">
    <property type="entry name" value="GLYCEROPHOSPHODIESTER PHOSPHODIESTERASE GDPD5-RELATED"/>
    <property type="match status" value="1"/>
</dbReference>
<feature type="domain" description="GP-PDE" evidence="8">
    <location>
        <begin position="34"/>
        <end position="333"/>
    </location>
</feature>
<sequence length="341" mass="38961">MTFKSAVARCFLLALGLQWQKPNRPIDGLPTNRPLIIAHRGSSGLLPEHTVEAYQLAVQQSADVIECDLAVTKDRQLVCLHVPWLNGTTDVASHPEFQDRLKTFSMFGITITDYFAFDFTLQELKTLRKVQQNSFRNQAYNGEFPIATFDEYVAVAKNVTNGRTIGIYPELKVPKFFNSILAAHNTTMEEILLESLQRHGYTEATSPCFVQSFDEDSLRFMSCRTELPLVFLTNDEISDGKMLELSKFCYGLGVKKNLIVEIDPSSMDVAREIDLVARAHSNKLKVHSFTFQNEFQFLAWQYGADPYREYDKFVPLGVDGFFTDYPWTLSNYFKTRCLCDD</sequence>
<feature type="chain" id="PRO_5047120952" description="glycerophosphodiester phosphodiesterase" evidence="7">
    <location>
        <begin position="17"/>
        <end position="341"/>
    </location>
</feature>
<evidence type="ECO:0000256" key="3">
    <source>
        <dbReference type="ARBA" id="ARBA00022729"/>
    </source>
</evidence>
<evidence type="ECO:0000256" key="6">
    <source>
        <dbReference type="ARBA" id="ARBA00047512"/>
    </source>
</evidence>
<comment type="catalytic activity">
    <reaction evidence="6">
        <text>a sn-glycero-3-phosphodiester + H2O = an alcohol + sn-glycerol 3-phosphate + H(+)</text>
        <dbReference type="Rhea" id="RHEA:12969"/>
        <dbReference type="ChEBI" id="CHEBI:15377"/>
        <dbReference type="ChEBI" id="CHEBI:15378"/>
        <dbReference type="ChEBI" id="CHEBI:30879"/>
        <dbReference type="ChEBI" id="CHEBI:57597"/>
        <dbReference type="ChEBI" id="CHEBI:83408"/>
        <dbReference type="EC" id="3.1.4.46"/>
    </reaction>
</comment>
<keyword evidence="3 7" id="KW-0732">Signal</keyword>
<evidence type="ECO:0000256" key="2">
    <source>
        <dbReference type="ARBA" id="ARBA00012247"/>
    </source>
</evidence>
<dbReference type="PANTHER" id="PTHR43620">
    <property type="entry name" value="GLYCEROPHOSPHORYL DIESTER PHOSPHODIESTERASE"/>
    <property type="match status" value="1"/>
</dbReference>
<proteinExistence type="inferred from homology"/>
<name>A0ABP0G307_CLALP</name>
<dbReference type="Gene3D" id="3.20.20.190">
    <property type="entry name" value="Phosphatidylinositol (PI) phosphodiesterase"/>
    <property type="match status" value="1"/>
</dbReference>
<gene>
    <name evidence="9" type="ORF">CVLEPA_LOCUS18180</name>
</gene>
<dbReference type="PROSITE" id="PS51704">
    <property type="entry name" value="GP_PDE"/>
    <property type="match status" value="1"/>
</dbReference>
<dbReference type="SUPFAM" id="SSF51695">
    <property type="entry name" value="PLC-like phosphodiesterases"/>
    <property type="match status" value="1"/>
</dbReference>
<dbReference type="Proteomes" id="UP001642483">
    <property type="component" value="Unassembled WGS sequence"/>
</dbReference>
<dbReference type="EMBL" id="CAWYQH010000102">
    <property type="protein sequence ID" value="CAK8686228.1"/>
    <property type="molecule type" value="Genomic_DNA"/>
</dbReference>
<evidence type="ECO:0000256" key="7">
    <source>
        <dbReference type="SAM" id="SignalP"/>
    </source>
</evidence>